<feature type="region of interest" description="Disordered" evidence="1">
    <location>
        <begin position="232"/>
        <end position="252"/>
    </location>
</feature>
<name>A0A7S1FXK5_9STRA</name>
<organism evidence="2">
    <name type="scientific">Corethron hystrix</name>
    <dbReference type="NCBI Taxonomy" id="216773"/>
    <lineage>
        <taxon>Eukaryota</taxon>
        <taxon>Sar</taxon>
        <taxon>Stramenopiles</taxon>
        <taxon>Ochrophyta</taxon>
        <taxon>Bacillariophyta</taxon>
        <taxon>Coscinodiscophyceae</taxon>
        <taxon>Corethrophycidae</taxon>
        <taxon>Corethrales</taxon>
        <taxon>Corethraceae</taxon>
        <taxon>Corethron</taxon>
    </lineage>
</organism>
<protein>
    <submittedName>
        <fullName evidence="2">Uncharacterized protein</fullName>
    </submittedName>
</protein>
<gene>
    <name evidence="2" type="ORF">CHYS00102_LOCUS23001</name>
</gene>
<dbReference type="AlphaFoldDB" id="A0A7S1FXK5"/>
<evidence type="ECO:0000256" key="1">
    <source>
        <dbReference type="SAM" id="MobiDB-lite"/>
    </source>
</evidence>
<feature type="compositionally biased region" description="Basic and acidic residues" evidence="1">
    <location>
        <begin position="90"/>
        <end position="99"/>
    </location>
</feature>
<sequence length="282" mass="31550">MAAELTKIKSEKMKEITDIALSSKASSVENIGISSSNLVDFVEPQDDTVGSPHNVIMKDNYDVKKSEKNNVIECDRETKDKDISGSNHSLEIDSKTSGETKIGENQISREIVYEAGESHIIKVEKMDELKNIGRDQNCLVSNEECAKTSSSFGDKECENKIHTEQNICKNAYKCDTDLKSIVNDDLVCAKKKLGPLLISTLQKPVSEDRRDQNETRCEDSKDSDIDFVHKRLHKRSDSSQGAEETSFSSAQSEHIDGALHSVPVFNTLEELRNFYINLRAKS</sequence>
<proteinExistence type="predicted"/>
<evidence type="ECO:0000313" key="2">
    <source>
        <dbReference type="EMBL" id="CAD8895787.1"/>
    </source>
</evidence>
<accession>A0A7S1FXK5</accession>
<feature type="region of interest" description="Disordered" evidence="1">
    <location>
        <begin position="80"/>
        <end position="99"/>
    </location>
</feature>
<feature type="compositionally biased region" description="Polar residues" evidence="1">
    <location>
        <begin position="238"/>
        <end position="252"/>
    </location>
</feature>
<reference evidence="2" key="1">
    <citation type="submission" date="2021-01" db="EMBL/GenBank/DDBJ databases">
        <authorList>
            <person name="Corre E."/>
            <person name="Pelletier E."/>
            <person name="Niang G."/>
            <person name="Scheremetjew M."/>
            <person name="Finn R."/>
            <person name="Kale V."/>
            <person name="Holt S."/>
            <person name="Cochrane G."/>
            <person name="Meng A."/>
            <person name="Brown T."/>
            <person name="Cohen L."/>
        </authorList>
    </citation>
    <scope>NUCLEOTIDE SEQUENCE</scope>
    <source>
        <strain evidence="2">308</strain>
    </source>
</reference>
<dbReference type="EMBL" id="HBFR01031707">
    <property type="protein sequence ID" value="CAD8895787.1"/>
    <property type="molecule type" value="Transcribed_RNA"/>
</dbReference>